<dbReference type="RefSeq" id="WP_184147810.1">
    <property type="nucleotide sequence ID" value="NZ_JACHFM010000001.1"/>
</dbReference>
<dbReference type="GO" id="GO:0005886">
    <property type="term" value="C:plasma membrane"/>
    <property type="evidence" value="ECO:0007669"/>
    <property type="project" value="TreeGrafter"/>
</dbReference>
<keyword evidence="1" id="KW-0472">Membrane</keyword>
<dbReference type="EMBL" id="JACHFM010000001">
    <property type="protein sequence ID" value="MBB5221446.1"/>
    <property type="molecule type" value="Genomic_DNA"/>
</dbReference>
<keyword evidence="3" id="KW-1185">Reference proteome</keyword>
<feature type="transmembrane region" description="Helical" evidence="1">
    <location>
        <begin position="35"/>
        <end position="57"/>
    </location>
</feature>
<reference evidence="2 3" key="1">
    <citation type="submission" date="2020-08" db="EMBL/GenBank/DDBJ databases">
        <title>Genomic Encyclopedia of Type Strains, Phase IV (KMG-IV): sequencing the most valuable type-strain genomes for metagenomic binning, comparative biology and taxonomic classification.</title>
        <authorList>
            <person name="Goeker M."/>
        </authorList>
    </citation>
    <scope>NUCLEOTIDE SEQUENCE [LARGE SCALE GENOMIC DNA]</scope>
    <source>
        <strain evidence="2 3">DSM 101730</strain>
    </source>
</reference>
<evidence type="ECO:0000313" key="3">
    <source>
        <dbReference type="Proteomes" id="UP000549457"/>
    </source>
</evidence>
<gene>
    <name evidence="2" type="ORF">HNP73_001367</name>
</gene>
<sequence length="148" mass="14958">MQILPYLFSALGLGVLVAWQPLINALVARAIGSSYGAALISISITLVGAVIVVAFAGRGDISRATLSTLPWWVFLGGFIGTLFVGGGVIIAPVTGALVFVACVVGGQLIGATIADHFGLFGITVREVTPQRLAGLALVVSGAALALRG</sequence>
<feature type="transmembrane region" description="Helical" evidence="1">
    <location>
        <begin position="96"/>
        <end position="120"/>
    </location>
</feature>
<evidence type="ECO:0000313" key="2">
    <source>
        <dbReference type="EMBL" id="MBB5221446.1"/>
    </source>
</evidence>
<dbReference type="AlphaFoldDB" id="A0A840SNK1"/>
<keyword evidence="1" id="KW-1133">Transmembrane helix</keyword>
<accession>A0A840SNK1</accession>
<comment type="caution">
    <text evidence="2">The sequence shown here is derived from an EMBL/GenBank/DDBJ whole genome shotgun (WGS) entry which is preliminary data.</text>
</comment>
<dbReference type="Proteomes" id="UP000549457">
    <property type="component" value="Unassembled WGS sequence"/>
</dbReference>
<feature type="transmembrane region" description="Helical" evidence="1">
    <location>
        <begin position="69"/>
        <end position="90"/>
    </location>
</feature>
<protein>
    <submittedName>
        <fullName evidence="2">Transporter family-2 protein</fullName>
    </submittedName>
</protein>
<feature type="transmembrane region" description="Helical" evidence="1">
    <location>
        <begin position="132"/>
        <end position="147"/>
    </location>
</feature>
<name>A0A840SNK1_9RHOB</name>
<organism evidence="2 3">
    <name type="scientific">Amaricoccus macauensis</name>
    <dbReference type="NCBI Taxonomy" id="57001"/>
    <lineage>
        <taxon>Bacteria</taxon>
        <taxon>Pseudomonadati</taxon>
        <taxon>Pseudomonadota</taxon>
        <taxon>Alphaproteobacteria</taxon>
        <taxon>Rhodobacterales</taxon>
        <taxon>Paracoccaceae</taxon>
        <taxon>Amaricoccus</taxon>
    </lineage>
</organism>
<evidence type="ECO:0000256" key="1">
    <source>
        <dbReference type="SAM" id="Phobius"/>
    </source>
</evidence>
<dbReference type="InterPro" id="IPR006750">
    <property type="entry name" value="YdcZ"/>
</dbReference>
<proteinExistence type="predicted"/>
<keyword evidence="1" id="KW-0812">Transmembrane</keyword>
<dbReference type="PANTHER" id="PTHR34821:SF2">
    <property type="entry name" value="INNER MEMBRANE PROTEIN YDCZ"/>
    <property type="match status" value="1"/>
</dbReference>
<dbReference type="PANTHER" id="PTHR34821">
    <property type="entry name" value="INNER MEMBRANE PROTEIN YDCZ"/>
    <property type="match status" value="1"/>
</dbReference>
<dbReference type="Pfam" id="PF04657">
    <property type="entry name" value="DMT_YdcZ"/>
    <property type="match status" value="1"/>
</dbReference>